<accession>A0A9N8E7B5</accession>
<dbReference type="GO" id="GO:0015074">
    <property type="term" value="P:DNA integration"/>
    <property type="evidence" value="ECO:0007669"/>
    <property type="project" value="InterPro"/>
</dbReference>
<dbReference type="Proteomes" id="UP001153069">
    <property type="component" value="Unassembled WGS sequence"/>
</dbReference>
<reference evidence="2" key="1">
    <citation type="submission" date="2020-06" db="EMBL/GenBank/DDBJ databases">
        <authorList>
            <consortium name="Plant Systems Biology data submission"/>
        </authorList>
    </citation>
    <scope>NUCLEOTIDE SEQUENCE</scope>
    <source>
        <strain evidence="2">D6</strain>
    </source>
</reference>
<evidence type="ECO:0000313" key="3">
    <source>
        <dbReference type="Proteomes" id="UP001153069"/>
    </source>
</evidence>
<dbReference type="GO" id="GO:0006310">
    <property type="term" value="P:DNA recombination"/>
    <property type="evidence" value="ECO:0007669"/>
    <property type="project" value="UniProtKB-KW"/>
</dbReference>
<proteinExistence type="predicted"/>
<gene>
    <name evidence="2" type="ORF">SEMRO_698_G189190.1</name>
</gene>
<keyword evidence="1" id="KW-0233">DNA recombination</keyword>
<sequence>MADPPTPEEIAEFAQADGDGINHGIMNPDGTRMPPPYNMHVDDNLYADVRSHLTRTICASVASLFDVLGVPDNPLVPSPLSGDKFEAWYNHRRKLVGRRFDSRTLTVGMLPHKKSQLLELLQLWVVRESFDLLEIAHLLGTLENHTKYARWARCWCCALQNAVRRALVARFHIVQRRFNRQGREANLRRELPKSLLGRVESMIHRERAKLLWTTRQRFAVDEDMRASVAHLLWYVRSTDSPWEVPIGLIIPREHHFASRGDASFLGGGAYCLGLGFWFDIVWSPKTIHGARNTKSSDPGFVHINSLEFIVVVLQLAAIVTRLRDLPTGAVCSYFPNGAPAIPVWFGETDNSVSKSWENRVTARTSQGQGLVSVYAELLRTSVIHTQCEHLAGAHTSSMHSAASARTVSSRRLHYLWFCVAMRWDDNLTLEGTHPKLPERAQLQFAMYAVHLSAGHSIHCKAIKAGTISQYILAAATLIESFTEADYRKDKEGDRPNGKFLTSVMKDIRKYETMADRREPYDHKMHMLARQVAAKFPITSQVCALTDGFEQGMCGGFRLTEWAQPSGKTNVARPHTNGRPLPACQTRAVVPNDYRAVTASGRRVVGLAILSTPCNEVLRIFVKLRTQKNGNNGEERQFERNPTPGGFCFVVSTYRALTRFAQVQLLCPAISAAHTPLAIYWDPRVKRAKLVDAQAIERFMRRLASAVYNLDPVADAADLALWSSHSIRIGACVILHIMGFSDRDIQWILRWKSMTFATYFRNVALLSRRQNAAFDRLQAMPCL</sequence>
<dbReference type="InterPro" id="IPR011010">
    <property type="entry name" value="DNA_brk_join_enz"/>
</dbReference>
<evidence type="ECO:0000313" key="2">
    <source>
        <dbReference type="EMBL" id="CAB9515175.1"/>
    </source>
</evidence>
<organism evidence="2 3">
    <name type="scientific">Seminavis robusta</name>
    <dbReference type="NCBI Taxonomy" id="568900"/>
    <lineage>
        <taxon>Eukaryota</taxon>
        <taxon>Sar</taxon>
        <taxon>Stramenopiles</taxon>
        <taxon>Ochrophyta</taxon>
        <taxon>Bacillariophyta</taxon>
        <taxon>Bacillariophyceae</taxon>
        <taxon>Bacillariophycidae</taxon>
        <taxon>Naviculales</taxon>
        <taxon>Naviculaceae</taxon>
        <taxon>Seminavis</taxon>
    </lineage>
</organism>
<comment type="caution">
    <text evidence="2">The sequence shown here is derived from an EMBL/GenBank/DDBJ whole genome shotgun (WGS) entry which is preliminary data.</text>
</comment>
<evidence type="ECO:0000256" key="1">
    <source>
        <dbReference type="ARBA" id="ARBA00023172"/>
    </source>
</evidence>
<protein>
    <submittedName>
        <fullName evidence="2">Uncharacterized protein</fullName>
    </submittedName>
</protein>
<dbReference type="InterPro" id="IPR013762">
    <property type="entry name" value="Integrase-like_cat_sf"/>
</dbReference>
<name>A0A9N8E7B5_9STRA</name>
<dbReference type="GO" id="GO:0003677">
    <property type="term" value="F:DNA binding"/>
    <property type="evidence" value="ECO:0007669"/>
    <property type="project" value="InterPro"/>
</dbReference>
<dbReference type="EMBL" id="CAICTM010000697">
    <property type="protein sequence ID" value="CAB9515175.1"/>
    <property type="molecule type" value="Genomic_DNA"/>
</dbReference>
<dbReference type="AlphaFoldDB" id="A0A9N8E7B5"/>
<dbReference type="OrthoDB" id="101778at2759"/>
<dbReference type="Gene3D" id="1.10.443.10">
    <property type="entry name" value="Intergrase catalytic core"/>
    <property type="match status" value="1"/>
</dbReference>
<keyword evidence="3" id="KW-1185">Reference proteome</keyword>
<dbReference type="SUPFAM" id="SSF56349">
    <property type="entry name" value="DNA breaking-rejoining enzymes"/>
    <property type="match status" value="1"/>
</dbReference>